<dbReference type="InterPro" id="IPR029044">
    <property type="entry name" value="Nucleotide-diphossugar_trans"/>
</dbReference>
<feature type="compositionally biased region" description="Polar residues" evidence="1">
    <location>
        <begin position="623"/>
        <end position="632"/>
    </location>
</feature>
<comment type="caution">
    <text evidence="2">The sequence shown here is derived from an EMBL/GenBank/DDBJ whole genome shotgun (WGS) entry which is preliminary data.</text>
</comment>
<evidence type="ECO:0000256" key="1">
    <source>
        <dbReference type="SAM" id="MobiDB-lite"/>
    </source>
</evidence>
<feature type="compositionally biased region" description="Basic and acidic residues" evidence="1">
    <location>
        <begin position="497"/>
        <end position="511"/>
    </location>
</feature>
<feature type="compositionally biased region" description="Acidic residues" evidence="1">
    <location>
        <begin position="856"/>
        <end position="865"/>
    </location>
</feature>
<sequence length="865" mass="95947">MAAQNGEDVYVTLLLSDTYLPGALVLAHSLRDAGTTKKLAVLVTLDTVSAEVITQLKVCLFPASRPYLIERKALLKSGRKSVFDHVIPVSRVRNEKPANLYLMNRADLHSAFTKINLWKQTQFRKIVYIDADVVAYRAPDELFDLDYPFSAAPDIGWPDLFNTGVMALSPNLGDYYALVAMAERGISFDGADQGLLNMHFKNNYNRLSFTYNVTPSAHYQYVPAYRHFQSSINMVHFIGSEKPWAQGREASQGGTPYDEMLGRWWAVYDRHYRQPSPPLTPTDASQNKDKVPEIIQYFVKGEFRPKTTTYVVPTGQPPLHQGRSTHDAYHHAPPPPPPPSQPDYHYHHHHQHHPQEQSHEHHHHEQPHEPQRHEHPPPYHHEKSQPGDYVPHPYIPPPAPSDSFSNVEGIKAEAREEQVWGPQGGALVVVHREEREHKPEPRPVEYSWDAQRHAPPAHSKPEALNFPQMHYEMSSDPAPFVPPQRYPSPPKNMYYEVPREKPASRAEKPRPIFPWEIERPRASRIFADDAYPPEPSLTEGSTVTPSGRRRSSLEFQTTMTEPSMTESSTVDHKSEPSSPATPTIRVTQSDPWASFTRVNAWDDDPAIDKYVGSMPLYRRHRSSGSIVGQTSPRAAGGSGVGSQQETSAGAEWRRRGSKLTDFPTAVDRPSLPVTPAPIRRPKFWGAGGPGIDDEGEDDGQLPAADGVPQQSEWDPVARLQLLAKQQSELLLQKLGAGEVSGGSDTGGATGSEGHNIPNRPLPFGSEDIVSPRYIARSSNVLSPQPVKPPGSGPQGILGQAQGESEATPRSTSATTTETAKPAEPGSSIPQPSFHGPGAAWEKDEGYLSHSTAMPPSEEERDVLQT</sequence>
<feature type="region of interest" description="Disordered" evidence="1">
    <location>
        <begin position="491"/>
        <end position="511"/>
    </location>
</feature>
<feature type="compositionally biased region" description="Low complexity" evidence="1">
    <location>
        <begin position="803"/>
        <end position="824"/>
    </location>
</feature>
<evidence type="ECO:0000313" key="3">
    <source>
        <dbReference type="Proteomes" id="UP001583177"/>
    </source>
</evidence>
<feature type="region of interest" description="Disordered" evidence="1">
    <location>
        <begin position="308"/>
        <end position="405"/>
    </location>
</feature>
<organism evidence="2 3">
    <name type="scientific">Diaporthe australafricana</name>
    <dbReference type="NCBI Taxonomy" id="127596"/>
    <lineage>
        <taxon>Eukaryota</taxon>
        <taxon>Fungi</taxon>
        <taxon>Dikarya</taxon>
        <taxon>Ascomycota</taxon>
        <taxon>Pezizomycotina</taxon>
        <taxon>Sordariomycetes</taxon>
        <taxon>Sordariomycetidae</taxon>
        <taxon>Diaporthales</taxon>
        <taxon>Diaporthaceae</taxon>
        <taxon>Diaporthe</taxon>
    </lineage>
</organism>
<feature type="compositionally biased region" description="Polar residues" evidence="1">
    <location>
        <begin position="576"/>
        <end position="588"/>
    </location>
</feature>
<dbReference type="CDD" id="cd02537">
    <property type="entry name" value="GT8_Glycogenin"/>
    <property type="match status" value="1"/>
</dbReference>
<feature type="region of interest" description="Disordered" evidence="1">
    <location>
        <begin position="528"/>
        <end position="588"/>
    </location>
</feature>
<keyword evidence="3" id="KW-1185">Reference proteome</keyword>
<dbReference type="Pfam" id="PF01501">
    <property type="entry name" value="Glyco_transf_8"/>
    <property type="match status" value="1"/>
</dbReference>
<feature type="region of interest" description="Disordered" evidence="1">
    <location>
        <begin position="735"/>
        <end position="865"/>
    </location>
</feature>
<reference evidence="2 3" key="1">
    <citation type="journal article" date="2024" name="IMA Fungus">
        <title>IMA Genome - F19 : A genome assembly and annotation guide to empower mycologists, including annotated draft genome sequences of Ceratocystis pirilliformis, Diaporthe australafricana, Fusarium ophioides, Paecilomyces lecythidis, and Sporothrix stenoceras.</title>
        <authorList>
            <person name="Aylward J."/>
            <person name="Wilson A.M."/>
            <person name="Visagie C.M."/>
            <person name="Spraker J."/>
            <person name="Barnes I."/>
            <person name="Buitendag C."/>
            <person name="Ceriani C."/>
            <person name="Del Mar Angel L."/>
            <person name="du Plessis D."/>
            <person name="Fuchs T."/>
            <person name="Gasser K."/>
            <person name="Kramer D."/>
            <person name="Li W."/>
            <person name="Munsamy K."/>
            <person name="Piso A."/>
            <person name="Price J.L."/>
            <person name="Sonnekus B."/>
            <person name="Thomas C."/>
            <person name="van der Nest A."/>
            <person name="van Dijk A."/>
            <person name="van Heerden A."/>
            <person name="van Vuuren N."/>
            <person name="Yilmaz N."/>
            <person name="Duong T.A."/>
            <person name="van der Merwe N.A."/>
            <person name="Wingfield M.J."/>
            <person name="Wingfield B.D."/>
        </authorList>
    </citation>
    <scope>NUCLEOTIDE SEQUENCE [LARGE SCALE GENOMIC DNA]</scope>
    <source>
        <strain evidence="2 3">CMW 18300</strain>
    </source>
</reference>
<feature type="compositionally biased region" description="Low complexity" evidence="1">
    <location>
        <begin position="557"/>
        <end position="568"/>
    </location>
</feature>
<gene>
    <name evidence="2" type="primary">GLG2</name>
    <name evidence="2" type="ORF">Daus18300_006337</name>
</gene>
<proteinExistence type="predicted"/>
<name>A0ABR3WVG1_9PEZI</name>
<dbReference type="InterPro" id="IPR050587">
    <property type="entry name" value="GNT1/Glycosyltrans_8"/>
</dbReference>
<feature type="compositionally biased region" description="Gly residues" evidence="1">
    <location>
        <begin position="738"/>
        <end position="750"/>
    </location>
</feature>
<accession>A0ABR3WVG1</accession>
<feature type="region of interest" description="Disordered" evidence="1">
    <location>
        <begin position="621"/>
        <end position="712"/>
    </location>
</feature>
<keyword evidence="2" id="KW-0328">Glycosyltransferase</keyword>
<dbReference type="Gene3D" id="3.90.550.10">
    <property type="entry name" value="Spore Coat Polysaccharide Biosynthesis Protein SpsA, Chain A"/>
    <property type="match status" value="1"/>
</dbReference>
<evidence type="ECO:0000313" key="2">
    <source>
        <dbReference type="EMBL" id="KAL1867493.1"/>
    </source>
</evidence>
<dbReference type="InterPro" id="IPR002495">
    <property type="entry name" value="Glyco_trans_8"/>
</dbReference>
<dbReference type="GO" id="GO:0008466">
    <property type="term" value="F:glycogenin glucosyltransferase activity"/>
    <property type="evidence" value="ECO:0007669"/>
    <property type="project" value="UniProtKB-EC"/>
</dbReference>
<dbReference type="SUPFAM" id="SSF53448">
    <property type="entry name" value="Nucleotide-diphospho-sugar transferases"/>
    <property type="match status" value="1"/>
</dbReference>
<dbReference type="EMBL" id="JAWRVE010000050">
    <property type="protein sequence ID" value="KAL1867493.1"/>
    <property type="molecule type" value="Genomic_DNA"/>
</dbReference>
<dbReference type="Proteomes" id="UP001583177">
    <property type="component" value="Unassembled WGS sequence"/>
</dbReference>
<feature type="compositionally biased region" description="Pro residues" evidence="1">
    <location>
        <begin position="332"/>
        <end position="341"/>
    </location>
</feature>
<keyword evidence="2" id="KW-0808">Transferase</keyword>
<dbReference type="PANTHER" id="PTHR11183">
    <property type="entry name" value="GLYCOGENIN SUBFAMILY MEMBER"/>
    <property type="match status" value="1"/>
</dbReference>
<dbReference type="EC" id="2.4.1.186" evidence="2"/>
<feature type="compositionally biased region" description="Basic and acidic residues" evidence="1">
    <location>
        <begin position="366"/>
        <end position="385"/>
    </location>
</feature>
<protein>
    <submittedName>
        <fullName evidence="2">Glycogenin glucosyltransferase</fullName>
        <ecNumber evidence="2">2.4.1.186</ecNumber>
    </submittedName>
</protein>